<name>A0A644VWD2_9ZZZZ</name>
<dbReference type="CDD" id="cd21608">
    <property type="entry name" value="RRM2_NsCP33_like"/>
    <property type="match status" value="1"/>
</dbReference>
<evidence type="ECO:0000259" key="2">
    <source>
        <dbReference type="PROSITE" id="PS50102"/>
    </source>
</evidence>
<protein>
    <recommendedName>
        <fullName evidence="2">RRM domain-containing protein</fullName>
    </recommendedName>
</protein>
<accession>A0A644VWD2</accession>
<dbReference type="InterPro" id="IPR048289">
    <property type="entry name" value="RRM2_NsCP33-like"/>
</dbReference>
<dbReference type="PROSITE" id="PS50102">
    <property type="entry name" value="RRM"/>
    <property type="match status" value="1"/>
</dbReference>
<comment type="caution">
    <text evidence="3">The sequence shown here is derived from an EMBL/GenBank/DDBJ whole genome shotgun (WGS) entry which is preliminary data.</text>
</comment>
<gene>
    <name evidence="3" type="ORF">SDC9_41946</name>
</gene>
<dbReference type="InterPro" id="IPR052462">
    <property type="entry name" value="SLIRP/GR-RBP-like"/>
</dbReference>
<organism evidence="3">
    <name type="scientific">bioreactor metagenome</name>
    <dbReference type="NCBI Taxonomy" id="1076179"/>
    <lineage>
        <taxon>unclassified sequences</taxon>
        <taxon>metagenomes</taxon>
        <taxon>ecological metagenomes</taxon>
    </lineage>
</organism>
<keyword evidence="1" id="KW-0694">RNA-binding</keyword>
<dbReference type="EMBL" id="VSSQ01000481">
    <property type="protein sequence ID" value="MPL95774.1"/>
    <property type="molecule type" value="Genomic_DNA"/>
</dbReference>
<dbReference type="AlphaFoldDB" id="A0A644VWD2"/>
<dbReference type="InterPro" id="IPR012677">
    <property type="entry name" value="Nucleotide-bd_a/b_plait_sf"/>
</dbReference>
<dbReference type="SUPFAM" id="SSF54928">
    <property type="entry name" value="RNA-binding domain, RBD"/>
    <property type="match status" value="1"/>
</dbReference>
<dbReference type="Gene3D" id="3.30.70.330">
    <property type="match status" value="1"/>
</dbReference>
<proteinExistence type="predicted"/>
<dbReference type="SMART" id="SM00360">
    <property type="entry name" value="RRM"/>
    <property type="match status" value="1"/>
</dbReference>
<sequence>MNIYVGNLNYKVNGDRLKTVFSEFGEVESAVVITDKFTGKSKGFGFVTMTNDDDAQRAIAELNGKDVDGRQMVVNQARPREENR</sequence>
<feature type="domain" description="RRM" evidence="2">
    <location>
        <begin position="1"/>
        <end position="79"/>
    </location>
</feature>
<dbReference type="InterPro" id="IPR035979">
    <property type="entry name" value="RBD_domain_sf"/>
</dbReference>
<reference evidence="3" key="1">
    <citation type="submission" date="2019-08" db="EMBL/GenBank/DDBJ databases">
        <authorList>
            <person name="Kucharzyk K."/>
            <person name="Murdoch R.W."/>
            <person name="Higgins S."/>
            <person name="Loffler F."/>
        </authorList>
    </citation>
    <scope>NUCLEOTIDE SEQUENCE</scope>
</reference>
<dbReference type="InterPro" id="IPR000504">
    <property type="entry name" value="RRM_dom"/>
</dbReference>
<evidence type="ECO:0000313" key="3">
    <source>
        <dbReference type="EMBL" id="MPL95774.1"/>
    </source>
</evidence>
<dbReference type="Pfam" id="PF00076">
    <property type="entry name" value="RRM_1"/>
    <property type="match status" value="1"/>
</dbReference>
<dbReference type="GO" id="GO:0003723">
    <property type="term" value="F:RNA binding"/>
    <property type="evidence" value="ECO:0007669"/>
    <property type="project" value="UniProtKB-KW"/>
</dbReference>
<dbReference type="PANTHER" id="PTHR48027">
    <property type="entry name" value="HETEROGENEOUS NUCLEAR RIBONUCLEOPROTEIN 87F-RELATED"/>
    <property type="match status" value="1"/>
</dbReference>
<evidence type="ECO:0000256" key="1">
    <source>
        <dbReference type="ARBA" id="ARBA00022884"/>
    </source>
</evidence>